<dbReference type="PANTHER" id="PTHR11711">
    <property type="entry name" value="ADP RIBOSYLATION FACTOR-RELATED"/>
    <property type="match status" value="1"/>
</dbReference>
<dbReference type="PRINTS" id="PR00328">
    <property type="entry name" value="SAR1GTPBP"/>
</dbReference>
<dbReference type="GO" id="GO:0005525">
    <property type="term" value="F:GTP binding"/>
    <property type="evidence" value="ECO:0007669"/>
    <property type="project" value="UniProtKB-KW"/>
</dbReference>
<dbReference type="InterPro" id="IPR006689">
    <property type="entry name" value="Small_GTPase_ARF/SAR"/>
</dbReference>
<dbReference type="InterPro" id="IPR024156">
    <property type="entry name" value="Small_GTPase_ARF"/>
</dbReference>
<reference evidence="8" key="1">
    <citation type="submission" date="2011-07" db="EMBL/GenBank/DDBJ databases">
        <authorList>
            <consortium name="Caenorhabditis brenneri Sequencing and Analysis Consortium"/>
            <person name="Wilson R.K."/>
        </authorList>
    </citation>
    <scope>NUCLEOTIDE SEQUENCE [LARGE SCALE GENOMIC DNA]</scope>
    <source>
        <strain evidence="8">PB2801</strain>
    </source>
</reference>
<evidence type="ECO:0000256" key="6">
    <source>
        <dbReference type="RuleBase" id="RU003925"/>
    </source>
</evidence>
<keyword evidence="5" id="KW-0479">Metal-binding</keyword>
<dbReference type="FunFam" id="3.40.50.300:FF:000412">
    <property type="entry name" value="ADP-ribosylation factor 1"/>
    <property type="match status" value="1"/>
</dbReference>
<dbReference type="Proteomes" id="UP000008068">
    <property type="component" value="Unassembled WGS sequence"/>
</dbReference>
<dbReference type="GO" id="GO:0030010">
    <property type="term" value="P:establishment of cell polarity"/>
    <property type="evidence" value="ECO:0007669"/>
    <property type="project" value="UniProtKB-ARBA"/>
</dbReference>
<dbReference type="Pfam" id="PF00025">
    <property type="entry name" value="Arf"/>
    <property type="match status" value="1"/>
</dbReference>
<dbReference type="AlphaFoldDB" id="G0P672"/>
<dbReference type="GO" id="GO:0003924">
    <property type="term" value="F:GTPase activity"/>
    <property type="evidence" value="ECO:0007669"/>
    <property type="project" value="InterPro"/>
</dbReference>
<evidence type="ECO:0000256" key="5">
    <source>
        <dbReference type="PIRSR" id="PIRSR606689-2"/>
    </source>
</evidence>
<gene>
    <name evidence="7" type="ORF">CAEBREN_12896</name>
</gene>
<dbReference type="OrthoDB" id="2011769at2759"/>
<keyword evidence="8" id="KW-1185">Reference proteome</keyword>
<keyword evidence="5" id="KW-0460">Magnesium</keyword>
<evidence type="ECO:0000256" key="3">
    <source>
        <dbReference type="ARBA" id="ARBA00023134"/>
    </source>
</evidence>
<dbReference type="GO" id="GO:0046872">
    <property type="term" value="F:metal ion binding"/>
    <property type="evidence" value="ECO:0007669"/>
    <property type="project" value="UniProtKB-KW"/>
</dbReference>
<feature type="binding site" evidence="4">
    <location>
        <begin position="24"/>
        <end position="31"/>
    </location>
    <ligand>
        <name>GTP</name>
        <dbReference type="ChEBI" id="CHEBI:37565"/>
    </ligand>
</feature>
<organism evidence="8">
    <name type="scientific">Caenorhabditis brenneri</name>
    <name type="common">Nematode worm</name>
    <dbReference type="NCBI Taxonomy" id="135651"/>
    <lineage>
        <taxon>Eukaryota</taxon>
        <taxon>Metazoa</taxon>
        <taxon>Ecdysozoa</taxon>
        <taxon>Nematoda</taxon>
        <taxon>Chromadorea</taxon>
        <taxon>Rhabditida</taxon>
        <taxon>Rhabditina</taxon>
        <taxon>Rhabditomorpha</taxon>
        <taxon>Rhabditoidea</taxon>
        <taxon>Rhabditidae</taxon>
        <taxon>Peloderinae</taxon>
        <taxon>Caenorhabditis</taxon>
    </lineage>
</organism>
<evidence type="ECO:0000256" key="2">
    <source>
        <dbReference type="ARBA" id="ARBA00022741"/>
    </source>
</evidence>
<evidence type="ECO:0000256" key="4">
    <source>
        <dbReference type="PIRSR" id="PIRSR606689-1"/>
    </source>
</evidence>
<feature type="binding site" evidence="4">
    <location>
        <position position="70"/>
    </location>
    <ligand>
        <name>GTP</name>
        <dbReference type="ChEBI" id="CHEBI:37565"/>
    </ligand>
</feature>
<protein>
    <submittedName>
        <fullName evidence="7">Uncharacterized protein</fullName>
    </submittedName>
</protein>
<dbReference type="SMART" id="SM00178">
    <property type="entry name" value="SAR"/>
    <property type="match status" value="1"/>
</dbReference>
<dbReference type="eggNOG" id="KOG0070">
    <property type="taxonomic scope" value="Eukaryota"/>
</dbReference>
<sequence length="175" mass="19811">MGQLTSKVSSLFTSNNENRVLMLGLDGAGKTAILYKLKFGNTDNIIPTIGFNMEKITIDKTTLSLWDIGGQKHLWKFYYPTTKILIYVVDSSNEERLQDAREELFGLLEEPELVKCPLLVVANKQDLPNALSSEELTEKFHLESIRNRKWHICGTSAQTGDGLNDGLKWVKEHIK</sequence>
<feature type="binding site" evidence="4">
    <location>
        <begin position="123"/>
        <end position="126"/>
    </location>
    <ligand>
        <name>GTP</name>
        <dbReference type="ChEBI" id="CHEBI:37565"/>
    </ligand>
</feature>
<evidence type="ECO:0000313" key="7">
    <source>
        <dbReference type="EMBL" id="EGT46194.1"/>
    </source>
</evidence>
<proteinExistence type="inferred from homology"/>
<dbReference type="SUPFAM" id="SSF52540">
    <property type="entry name" value="P-loop containing nucleoside triphosphate hydrolases"/>
    <property type="match status" value="1"/>
</dbReference>
<dbReference type="PROSITE" id="PS51417">
    <property type="entry name" value="ARF"/>
    <property type="match status" value="1"/>
</dbReference>
<evidence type="ECO:0000313" key="8">
    <source>
        <dbReference type="Proteomes" id="UP000008068"/>
    </source>
</evidence>
<name>G0P672_CAEBE</name>
<evidence type="ECO:0000256" key="1">
    <source>
        <dbReference type="ARBA" id="ARBA00010290"/>
    </source>
</evidence>
<dbReference type="EMBL" id="GL380093">
    <property type="protein sequence ID" value="EGT46194.1"/>
    <property type="molecule type" value="Genomic_DNA"/>
</dbReference>
<dbReference type="InParanoid" id="G0P672"/>
<feature type="binding site" evidence="5">
    <location>
        <position position="48"/>
    </location>
    <ligand>
        <name>Mg(2+)</name>
        <dbReference type="ChEBI" id="CHEBI:18420"/>
    </ligand>
</feature>
<accession>G0P672</accession>
<comment type="similarity">
    <text evidence="1 6">Belongs to the small GTPase superfamily. Arf family.</text>
</comment>
<dbReference type="Gene3D" id="3.40.50.300">
    <property type="entry name" value="P-loop containing nucleotide triphosphate hydrolases"/>
    <property type="match status" value="1"/>
</dbReference>
<keyword evidence="2 4" id="KW-0547">Nucleotide-binding</keyword>
<feature type="binding site" evidence="5">
    <location>
        <position position="31"/>
    </location>
    <ligand>
        <name>Mg(2+)</name>
        <dbReference type="ChEBI" id="CHEBI:18420"/>
    </ligand>
</feature>
<dbReference type="STRING" id="135651.G0P672"/>
<dbReference type="InterPro" id="IPR027417">
    <property type="entry name" value="P-loop_NTPase"/>
</dbReference>
<dbReference type="SMART" id="SM00177">
    <property type="entry name" value="ARF"/>
    <property type="match status" value="1"/>
</dbReference>
<dbReference type="HOGENOM" id="CLU_040729_9_3_1"/>
<dbReference type="NCBIfam" id="TIGR00231">
    <property type="entry name" value="small_GTP"/>
    <property type="match status" value="1"/>
</dbReference>
<dbReference type="InterPro" id="IPR005225">
    <property type="entry name" value="Small_GTP-bd"/>
</dbReference>
<keyword evidence="3 4" id="KW-0342">GTP-binding</keyword>
<dbReference type="CDD" id="cd00878">
    <property type="entry name" value="Arf_Arl"/>
    <property type="match status" value="1"/>
</dbReference>